<feature type="compositionally biased region" description="Polar residues" evidence="10">
    <location>
        <begin position="680"/>
        <end position="702"/>
    </location>
</feature>
<dbReference type="VEuPathDB" id="ToxoDB:LOC34618112"/>
<feature type="compositionally biased region" description="Basic and acidic residues" evidence="10">
    <location>
        <begin position="629"/>
        <end position="641"/>
    </location>
</feature>
<evidence type="ECO:0000259" key="11">
    <source>
        <dbReference type="PROSITE" id="PS50897"/>
    </source>
</evidence>
<dbReference type="InterPro" id="IPR001680">
    <property type="entry name" value="WD40_rpt"/>
</dbReference>
<dbReference type="Pfam" id="PF14826">
    <property type="entry name" value="FACT-Spt16_Nlob"/>
    <property type="match status" value="1"/>
</dbReference>
<dbReference type="InterPro" id="IPR015943">
    <property type="entry name" value="WD40/YVTN_repeat-like_dom_sf"/>
</dbReference>
<keyword evidence="13" id="KW-1185">Reference proteome</keyword>
<feature type="compositionally biased region" description="Low complexity" evidence="10">
    <location>
        <begin position="738"/>
        <end position="749"/>
    </location>
</feature>
<dbReference type="InterPro" id="IPR045184">
    <property type="entry name" value="SMU1"/>
</dbReference>
<feature type="region of interest" description="Disordered" evidence="10">
    <location>
        <begin position="579"/>
        <end position="598"/>
    </location>
</feature>
<dbReference type="Pfam" id="PF17814">
    <property type="entry name" value="LisH_TPL"/>
    <property type="match status" value="1"/>
</dbReference>
<gene>
    <name evidence="12" type="ORF">cyc_01030</name>
</gene>
<dbReference type="EMBL" id="JROU02000055">
    <property type="protein sequence ID" value="OEH80504.1"/>
    <property type="molecule type" value="Genomic_DNA"/>
</dbReference>
<dbReference type="InterPro" id="IPR006595">
    <property type="entry name" value="CTLH_C"/>
</dbReference>
<dbReference type="SMART" id="SM00667">
    <property type="entry name" value="LisH"/>
    <property type="match status" value="1"/>
</dbReference>
<evidence type="ECO:0000256" key="2">
    <source>
        <dbReference type="ARBA" id="ARBA00022574"/>
    </source>
</evidence>
<feature type="compositionally biased region" description="Basic and acidic residues" evidence="10">
    <location>
        <begin position="1263"/>
        <end position="1272"/>
    </location>
</feature>
<dbReference type="PROSITE" id="PS50897">
    <property type="entry name" value="CTLH"/>
    <property type="match status" value="1"/>
</dbReference>
<feature type="compositionally biased region" description="Polar residues" evidence="10">
    <location>
        <begin position="756"/>
        <end position="765"/>
    </location>
</feature>
<sequence length="1333" mass="145598">MAQNVEIESADVIRLILQFLSESNLPRTVQMLQEESGVSLNAVENVDKFVADVQHGKWDEVLKTAAMMSLTEETQQMLYEHIFYEMLELRETELARLLLRETAVLQQMRQQDPEHFKRLDQLATRPFFDAKEVYQGTPKEKRRSAIAQALAVELDSVPASRLLTLVGMALNYQKQRGMLPPTAEFNLFANATKRGRETRELYPQDIAKSIRFTNKSHPECAAFSPDGRYLASGSIDGFVEVWDWQLGGLNKDLQYQRENHMMMHETAVVAIAFSRDSEALATGSALVLLLRGGFCPPGSQTGQLKVWLVATGQCIKKIDKAHDAAIASICFSKDNTHLLTGSFDTTARIHGLKAGKTLKEFRGHLTFVNCAIYLPDNSRILTGSADGKVKLWDAKTQDCLSTFTPPIPPHMQAAQCLPSVMAVILAPRSLGMDLIYVCTKSNTISLMNYSGKAIKTWTSGKKHGGDFVAACISPRAEWILCAGEDHSLYCFANATGKLEHVMKIHEQDVIGLAHHPNALKVTPAGCHSQTGYIPVDVPLFELVLPKRRFLQQAASARALQLTAFARIGRFSAHETDLQLNPAGADTTPPPVASPLCASSGERRQALSSLVLLASDRCMQTTASLLHNNMEPKRELVEDGKEAPAALPPEASPQTATPAPASDALPRADDADIGSRLMETPPTSNQPNPAGATANSTPSSATEGQGGGPSATPELVKTENSMQEDEKKPSVSSAPPTEATILPAPSAAAAVKRDAQSAGQMTTPPEASTRFPAAAPAPLSASAAAHLVALDSGEVEVKLRRLFDCWGDMGLNPAGTNWSAVDALCVFVGRAAEEDDSTAERIQSWLTGFQFLETLFIFLRGNKTWVVLTSAKKAEHLRQLEAIEGLRLFVKDANGDNKGNLRLIADAMKEASGKTSEDEVCVAPFLGGSVAETPGTMASEVLPWLKSFGKKEENIEVPLSPLMAILTPSEVALVSDASRVSVAMVKYQLVSRIEFVLDNGQKESHKSICSRAEMLLKDQKQLQKLKDKCNLDPNEVEVLFKNVQSGSHFDLRASAQPSGEALSQTEGTIVVSLGCKYNDFCAALCRTFILNGRKEQKETYAVALELQQHIIASLKPGITFASVYEKAIQFLNAKKPALTKHLVKSVGHAIGAQYRDAKLVFNHKNEKVFVESNMAFLVSVGFSDMQTAGGKAYAVWIADTVLLKQDGTTQGKWMHMHKYIEAAARKRRQMLTEGLSSQLAYVNYELDDGEEEPKAAASPAKGKGSKEEKRDKQSTGTISASVLRNAESLILRDRLRRRDNSTAAQMDAAEERDKRQRELRKKKLAVLQQVNLSL</sequence>
<dbReference type="GO" id="GO:0016607">
    <property type="term" value="C:nuclear speck"/>
    <property type="evidence" value="ECO:0007669"/>
    <property type="project" value="UniProtKB-SubCell"/>
</dbReference>
<dbReference type="InterPro" id="IPR029148">
    <property type="entry name" value="FACT-SPT16_Nlobe"/>
</dbReference>
<dbReference type="Gene3D" id="3.90.230.10">
    <property type="entry name" value="Creatinase/methionine aminopeptidase superfamily"/>
    <property type="match status" value="1"/>
</dbReference>
<evidence type="ECO:0000313" key="12">
    <source>
        <dbReference type="EMBL" id="OEH80504.1"/>
    </source>
</evidence>
<feature type="region of interest" description="Disordered" evidence="10">
    <location>
        <begin position="1293"/>
        <end position="1317"/>
    </location>
</feature>
<accession>A0A1D3DAM6</accession>
<feature type="repeat" description="WD" evidence="9">
    <location>
        <begin position="319"/>
        <end position="360"/>
    </location>
</feature>
<feature type="domain" description="CTLH" evidence="11">
    <location>
        <begin position="42"/>
        <end position="94"/>
    </location>
</feature>
<dbReference type="PANTHER" id="PTHR22848">
    <property type="entry name" value="WD40 REPEAT PROTEIN"/>
    <property type="match status" value="1"/>
</dbReference>
<keyword evidence="5" id="KW-0508">mRNA splicing</keyword>
<dbReference type="CDD" id="cd00200">
    <property type="entry name" value="WD40"/>
    <property type="match status" value="1"/>
</dbReference>
<comment type="subcellular location">
    <subcellularLocation>
        <location evidence="1">Nucleus speckle</location>
    </subcellularLocation>
</comment>
<evidence type="ECO:0000256" key="7">
    <source>
        <dbReference type="ARBA" id="ARBA00025801"/>
    </source>
</evidence>
<evidence type="ECO:0000256" key="8">
    <source>
        <dbReference type="ARBA" id="ARBA00026184"/>
    </source>
</evidence>
<feature type="repeat" description="WD" evidence="9">
    <location>
        <begin position="222"/>
        <end position="243"/>
    </location>
</feature>
<feature type="region of interest" description="Disordered" evidence="10">
    <location>
        <begin position="624"/>
        <end position="771"/>
    </location>
</feature>
<evidence type="ECO:0000256" key="9">
    <source>
        <dbReference type="PROSITE-ProRule" id="PRU00221"/>
    </source>
</evidence>
<comment type="caution">
    <text evidence="12">The sequence shown here is derived from an EMBL/GenBank/DDBJ whole genome shotgun (WGS) entry which is preliminary data.</text>
</comment>
<feature type="repeat" description="WD" evidence="9">
    <location>
        <begin position="361"/>
        <end position="402"/>
    </location>
</feature>
<dbReference type="PROSITE" id="PS50082">
    <property type="entry name" value="WD_REPEATS_2"/>
    <property type="match status" value="3"/>
</dbReference>
<dbReference type="Gene3D" id="3.40.350.10">
    <property type="entry name" value="Creatinase/prolidase N-terminal domain"/>
    <property type="match status" value="1"/>
</dbReference>
<dbReference type="PROSITE" id="PS00678">
    <property type="entry name" value="WD_REPEATS_1"/>
    <property type="match status" value="1"/>
</dbReference>
<dbReference type="InterPro" id="IPR036005">
    <property type="entry name" value="Creatinase/aminopeptidase-like"/>
</dbReference>
<comment type="similarity">
    <text evidence="7">Belongs to the WD repeat SMU1 family.</text>
</comment>
<dbReference type="SMART" id="SM00320">
    <property type="entry name" value="WD40"/>
    <property type="match status" value="5"/>
</dbReference>
<dbReference type="Gene3D" id="2.130.10.10">
    <property type="entry name" value="YVTN repeat-like/Quinoprotein amine dehydrogenase"/>
    <property type="match status" value="1"/>
</dbReference>
<dbReference type="InterPro" id="IPR029149">
    <property type="entry name" value="Creatin/AminoP/Spt16_N"/>
</dbReference>
<keyword evidence="4" id="KW-0677">Repeat</keyword>
<feature type="compositionally biased region" description="Low complexity" evidence="10">
    <location>
        <begin position="651"/>
        <end position="663"/>
    </location>
</feature>
<proteinExistence type="inferred from homology"/>
<keyword evidence="6" id="KW-0539">Nucleus</keyword>
<dbReference type="GO" id="GO:0000398">
    <property type="term" value="P:mRNA splicing, via spliceosome"/>
    <property type="evidence" value="ECO:0007669"/>
    <property type="project" value="InterPro"/>
</dbReference>
<dbReference type="Pfam" id="PF00557">
    <property type="entry name" value="Peptidase_M24"/>
    <property type="match status" value="1"/>
</dbReference>
<reference evidence="12 13" key="1">
    <citation type="journal article" date="2016" name="BMC Genomics">
        <title>Comparative genomics reveals Cyclospora cayetanensis possesses coccidia-like metabolism and invasion components but unique surface antigens.</title>
        <authorList>
            <person name="Liu S."/>
            <person name="Wang L."/>
            <person name="Zheng H."/>
            <person name="Xu Z."/>
            <person name="Roellig D.M."/>
            <person name="Li N."/>
            <person name="Frace M.A."/>
            <person name="Tang K."/>
            <person name="Arrowood M.J."/>
            <person name="Moss D.M."/>
            <person name="Zhang L."/>
            <person name="Feng Y."/>
            <person name="Xiao L."/>
        </authorList>
    </citation>
    <scope>NUCLEOTIDE SEQUENCE [LARGE SCALE GENOMIC DNA]</scope>
    <source>
        <strain evidence="12 13">CHN_HEN01</strain>
    </source>
</reference>
<dbReference type="InterPro" id="IPR000994">
    <property type="entry name" value="Pept_M24"/>
</dbReference>
<protein>
    <recommendedName>
        <fullName evidence="8">WD40 repeat-containing protein SMU1</fullName>
    </recommendedName>
</protein>
<dbReference type="InterPro" id="IPR019775">
    <property type="entry name" value="WD40_repeat_CS"/>
</dbReference>
<evidence type="ECO:0000256" key="1">
    <source>
        <dbReference type="ARBA" id="ARBA00004324"/>
    </source>
</evidence>
<dbReference type="VEuPathDB" id="ToxoDB:cyc_01030"/>
<evidence type="ECO:0000256" key="10">
    <source>
        <dbReference type="SAM" id="MobiDB-lite"/>
    </source>
</evidence>
<dbReference type="InterPro" id="IPR006594">
    <property type="entry name" value="LisH"/>
</dbReference>
<organism evidence="12 13">
    <name type="scientific">Cyclospora cayetanensis</name>
    <dbReference type="NCBI Taxonomy" id="88456"/>
    <lineage>
        <taxon>Eukaryota</taxon>
        <taxon>Sar</taxon>
        <taxon>Alveolata</taxon>
        <taxon>Apicomplexa</taxon>
        <taxon>Conoidasida</taxon>
        <taxon>Coccidia</taxon>
        <taxon>Eucoccidiorida</taxon>
        <taxon>Eimeriorina</taxon>
        <taxon>Eimeriidae</taxon>
        <taxon>Cyclospora</taxon>
    </lineage>
</organism>
<feature type="region of interest" description="Disordered" evidence="10">
    <location>
        <begin position="1249"/>
        <end position="1277"/>
    </location>
</feature>
<evidence type="ECO:0000256" key="4">
    <source>
        <dbReference type="ARBA" id="ARBA00022737"/>
    </source>
</evidence>
<dbReference type="SUPFAM" id="SSF50978">
    <property type="entry name" value="WD40 repeat-like"/>
    <property type="match status" value="1"/>
</dbReference>
<dbReference type="Pfam" id="PF00400">
    <property type="entry name" value="WD40"/>
    <property type="match status" value="3"/>
</dbReference>
<evidence type="ECO:0000256" key="3">
    <source>
        <dbReference type="ARBA" id="ARBA00022664"/>
    </source>
</evidence>
<keyword evidence="3" id="KW-0507">mRNA processing</keyword>
<evidence type="ECO:0000256" key="5">
    <source>
        <dbReference type="ARBA" id="ARBA00023187"/>
    </source>
</evidence>
<keyword evidence="2 9" id="KW-0853">WD repeat</keyword>
<dbReference type="PROSITE" id="PS50896">
    <property type="entry name" value="LISH"/>
    <property type="match status" value="1"/>
</dbReference>
<dbReference type="SUPFAM" id="SSF55920">
    <property type="entry name" value="Creatinase/aminopeptidase"/>
    <property type="match status" value="1"/>
</dbReference>
<evidence type="ECO:0000256" key="6">
    <source>
        <dbReference type="ARBA" id="ARBA00023242"/>
    </source>
</evidence>
<name>A0A1D3DAM6_9EIME</name>
<dbReference type="InParanoid" id="A0A1D3DAM6"/>
<evidence type="ECO:0000313" key="13">
    <source>
        <dbReference type="Proteomes" id="UP000095192"/>
    </source>
</evidence>
<dbReference type="InterPro" id="IPR054532">
    <property type="entry name" value="TPL_SMU1_LisH-like"/>
</dbReference>
<dbReference type="InterPro" id="IPR036322">
    <property type="entry name" value="WD40_repeat_dom_sf"/>
</dbReference>
<dbReference type="Proteomes" id="UP000095192">
    <property type="component" value="Unassembled WGS sequence"/>
</dbReference>
<dbReference type="SMART" id="SM01285">
    <property type="entry name" value="FACT-Spt16_Nlob"/>
    <property type="match status" value="1"/>
</dbReference>
<dbReference type="PROSITE" id="PS50294">
    <property type="entry name" value="WD_REPEATS_REGION"/>
    <property type="match status" value="2"/>
</dbReference>